<keyword evidence="4" id="KW-0694">RNA-binding</keyword>
<evidence type="ECO:0000313" key="8">
    <source>
        <dbReference type="EMBL" id="GER47018.1"/>
    </source>
</evidence>
<dbReference type="SUPFAM" id="SSF81301">
    <property type="entry name" value="Nucleotidyltransferase"/>
    <property type="match status" value="1"/>
</dbReference>
<dbReference type="PANTHER" id="PTHR43051">
    <property type="entry name" value="POLYNUCLEOTIDE ADENYLYLTRANSFERASE FAMILY PROTEIN"/>
    <property type="match status" value="1"/>
</dbReference>
<keyword evidence="2 4" id="KW-0808">Transferase</keyword>
<dbReference type="Gene3D" id="3.30.460.10">
    <property type="entry name" value="Beta Polymerase, domain 2"/>
    <property type="match status" value="1"/>
</dbReference>
<keyword evidence="3" id="KW-0547">Nucleotide-binding</keyword>
<dbReference type="Pfam" id="PF12627">
    <property type="entry name" value="PolyA_pol_RNAbd"/>
    <property type="match status" value="1"/>
</dbReference>
<gene>
    <name evidence="8" type="ORF">STAS_24081</name>
</gene>
<feature type="domain" description="tRNA nucleotidyltransferase/poly(A) polymerase RNA and SrmB- binding" evidence="7">
    <location>
        <begin position="291"/>
        <end position="352"/>
    </location>
</feature>
<protein>
    <submittedName>
        <fullName evidence="8">CCA-adding enzyme</fullName>
    </submittedName>
</protein>
<proteinExistence type="inferred from homology"/>
<dbReference type="AlphaFoldDB" id="A0A5A7QQ20"/>
<evidence type="ECO:0000313" key="9">
    <source>
        <dbReference type="Proteomes" id="UP000325081"/>
    </source>
</evidence>
<feature type="domain" description="Poly A polymerase head" evidence="6">
    <location>
        <begin position="135"/>
        <end position="263"/>
    </location>
</feature>
<dbReference type="GO" id="GO:0003723">
    <property type="term" value="F:RNA binding"/>
    <property type="evidence" value="ECO:0007669"/>
    <property type="project" value="UniProtKB-KW"/>
</dbReference>
<keyword evidence="9" id="KW-1185">Reference proteome</keyword>
<dbReference type="GO" id="GO:0016779">
    <property type="term" value="F:nucleotidyltransferase activity"/>
    <property type="evidence" value="ECO:0007669"/>
    <property type="project" value="InterPro"/>
</dbReference>
<dbReference type="OrthoDB" id="445712at2759"/>
<evidence type="ECO:0000256" key="2">
    <source>
        <dbReference type="ARBA" id="ARBA00022679"/>
    </source>
</evidence>
<dbReference type="Gene3D" id="1.10.3090.10">
    <property type="entry name" value="cca-adding enzyme, domain 2"/>
    <property type="match status" value="1"/>
</dbReference>
<organism evidence="8 9">
    <name type="scientific">Striga asiatica</name>
    <name type="common">Asiatic witchweed</name>
    <name type="synonym">Buchnera asiatica</name>
    <dbReference type="NCBI Taxonomy" id="4170"/>
    <lineage>
        <taxon>Eukaryota</taxon>
        <taxon>Viridiplantae</taxon>
        <taxon>Streptophyta</taxon>
        <taxon>Embryophyta</taxon>
        <taxon>Tracheophyta</taxon>
        <taxon>Spermatophyta</taxon>
        <taxon>Magnoliopsida</taxon>
        <taxon>eudicotyledons</taxon>
        <taxon>Gunneridae</taxon>
        <taxon>Pentapetalae</taxon>
        <taxon>asterids</taxon>
        <taxon>lamiids</taxon>
        <taxon>Lamiales</taxon>
        <taxon>Orobanchaceae</taxon>
        <taxon>Buchnereae</taxon>
        <taxon>Striga</taxon>
    </lineage>
</organism>
<name>A0A5A7QQ20_STRAF</name>
<dbReference type="Proteomes" id="UP000325081">
    <property type="component" value="Unassembled WGS sequence"/>
</dbReference>
<evidence type="ECO:0000256" key="4">
    <source>
        <dbReference type="RuleBase" id="RU003953"/>
    </source>
</evidence>
<sequence length="629" mass="71667">MVFVKIGLSFKGAFYSAFSSQGRLSPPKPANQTPSHVDVSAPQEQDLDFPPETLNPSREVSMRLCCRWRPSPVLYGRGNILWLSLEVEMFDDVLGQVEFYKWRKLNSMSLGIPKSTIPSYSWTVLKNLRSAGFNTYLVGGCVRDLLLNKVPKDFDVITTATLEQVKRKFRYAIIIGKRFPICRVKVKGMIVEVSSFETAAKNSRRKEVGIPQMKTRLDSKDLVCWKDSMYRDFTINSLYFDPFRNAIFDFNNGVMDVKSLKLRTVIPAQSSFQEDQARILRGLRLAARLNLSLSKETEAAIYSLSSLVADLCKSRINLEINYMLSYGAAEPSLLLLKRFKLLEILLPFHAAYLSEQVHNGLDQRSVMLMKLFFNLDMLITCDRPCDQSMWVAIMAFHMALYSNPQHAVVVLTFASLLYHQTWTESIEFARQNAKATRIYVPEVLDASHDLSDDEIAERVTRFAWQVANSVNILTRKDCLVEAMTRFQEIPPSSLVFVSENMGHKVKDIFKILEKDVTSLEASKRVVYINHNLLTAGKAHQVRFVLGKIILDTLLTIAKQDNMEMKNPLPELEVLDQNKIKTNVSSNNELPRESARVKTMINDNSVITDEKLSRQTGRDKIPNVKLSSLF</sequence>
<dbReference type="GO" id="GO:0000166">
    <property type="term" value="F:nucleotide binding"/>
    <property type="evidence" value="ECO:0007669"/>
    <property type="project" value="UniProtKB-KW"/>
</dbReference>
<dbReference type="SUPFAM" id="SSF81891">
    <property type="entry name" value="Poly A polymerase C-terminal region-like"/>
    <property type="match status" value="1"/>
</dbReference>
<evidence type="ECO:0000259" key="6">
    <source>
        <dbReference type="Pfam" id="PF01743"/>
    </source>
</evidence>
<dbReference type="InterPro" id="IPR002646">
    <property type="entry name" value="PolA_pol_head_dom"/>
</dbReference>
<evidence type="ECO:0000259" key="7">
    <source>
        <dbReference type="Pfam" id="PF12627"/>
    </source>
</evidence>
<evidence type="ECO:0000256" key="1">
    <source>
        <dbReference type="ARBA" id="ARBA00007265"/>
    </source>
</evidence>
<evidence type="ECO:0000256" key="5">
    <source>
        <dbReference type="SAM" id="MobiDB-lite"/>
    </source>
</evidence>
<comment type="similarity">
    <text evidence="1 4">Belongs to the tRNA nucleotidyltransferase/poly(A) polymerase family.</text>
</comment>
<dbReference type="EMBL" id="BKCP01007737">
    <property type="protein sequence ID" value="GER47018.1"/>
    <property type="molecule type" value="Genomic_DNA"/>
</dbReference>
<evidence type="ECO:0000256" key="3">
    <source>
        <dbReference type="ARBA" id="ARBA00022741"/>
    </source>
</evidence>
<dbReference type="InterPro" id="IPR052191">
    <property type="entry name" value="tRNA_ntf/polyA_polymerase_I"/>
</dbReference>
<dbReference type="Pfam" id="PF01743">
    <property type="entry name" value="PolyA_pol"/>
    <property type="match status" value="1"/>
</dbReference>
<comment type="caution">
    <text evidence="8">The sequence shown here is derived from an EMBL/GenBank/DDBJ whole genome shotgun (WGS) entry which is preliminary data.</text>
</comment>
<dbReference type="PANTHER" id="PTHR43051:SF1">
    <property type="entry name" value="POLYNUCLEOTIDE ADENYLYLTRANSFERASE FAMILY PROTEIN"/>
    <property type="match status" value="1"/>
</dbReference>
<dbReference type="InterPro" id="IPR032828">
    <property type="entry name" value="PolyA_RNA-bd"/>
</dbReference>
<accession>A0A5A7QQ20</accession>
<reference evidence="9" key="1">
    <citation type="journal article" date="2019" name="Curr. Biol.">
        <title>Genome Sequence of Striga asiatica Provides Insight into the Evolution of Plant Parasitism.</title>
        <authorList>
            <person name="Yoshida S."/>
            <person name="Kim S."/>
            <person name="Wafula E.K."/>
            <person name="Tanskanen J."/>
            <person name="Kim Y.M."/>
            <person name="Honaas L."/>
            <person name="Yang Z."/>
            <person name="Spallek T."/>
            <person name="Conn C.E."/>
            <person name="Ichihashi Y."/>
            <person name="Cheong K."/>
            <person name="Cui S."/>
            <person name="Der J.P."/>
            <person name="Gundlach H."/>
            <person name="Jiao Y."/>
            <person name="Hori C."/>
            <person name="Ishida J.K."/>
            <person name="Kasahara H."/>
            <person name="Kiba T."/>
            <person name="Kim M.S."/>
            <person name="Koo N."/>
            <person name="Laohavisit A."/>
            <person name="Lee Y.H."/>
            <person name="Lumba S."/>
            <person name="McCourt P."/>
            <person name="Mortimer J.C."/>
            <person name="Mutuku J.M."/>
            <person name="Nomura T."/>
            <person name="Sasaki-Sekimoto Y."/>
            <person name="Seto Y."/>
            <person name="Wang Y."/>
            <person name="Wakatake T."/>
            <person name="Sakakibara H."/>
            <person name="Demura T."/>
            <person name="Yamaguchi S."/>
            <person name="Yoneyama K."/>
            <person name="Manabe R.I."/>
            <person name="Nelson D.C."/>
            <person name="Schulman A.H."/>
            <person name="Timko M.P."/>
            <person name="dePamphilis C.W."/>
            <person name="Choi D."/>
            <person name="Shirasu K."/>
        </authorList>
    </citation>
    <scope>NUCLEOTIDE SEQUENCE [LARGE SCALE GENOMIC DNA]</scope>
    <source>
        <strain evidence="9">cv. UVA1</strain>
    </source>
</reference>
<feature type="region of interest" description="Disordered" evidence="5">
    <location>
        <begin position="23"/>
        <end position="53"/>
    </location>
</feature>
<dbReference type="GO" id="GO:0001680">
    <property type="term" value="P:tRNA 3'-terminal CCA addition"/>
    <property type="evidence" value="ECO:0007669"/>
    <property type="project" value="UniProtKB-ARBA"/>
</dbReference>
<dbReference type="InterPro" id="IPR043519">
    <property type="entry name" value="NT_sf"/>
</dbReference>
<dbReference type="CDD" id="cd05398">
    <property type="entry name" value="NT_ClassII-CCAase"/>
    <property type="match status" value="1"/>
</dbReference>